<proteinExistence type="inferred from homology"/>
<dbReference type="EMBL" id="CCXY01000044">
    <property type="protein sequence ID" value="CEG11317.1"/>
    <property type="molecule type" value="Genomic_DNA"/>
</dbReference>
<evidence type="ECO:0008006" key="3">
    <source>
        <dbReference type="Google" id="ProtNLM"/>
    </source>
</evidence>
<sequence>MSRSMRYAGNFYPGTEYECKNMIAEMEKDVYKPEVNFENAIAGIVPHAGWIFSGKISFSVFNAINEINKDADTFILFSANHSAYISKSAIMSKGKWQTPFGEIEIDENLAGKILKEGKIYIEDNPNAHADEHSAEVQLPFIKFLFPNAKIVPIMPVISDEAIKLGEIVGNIVKKEKEERQKNIVIVGTSDLTHYGLNYDFTPKGCGTDALKWAKEVNDKKIINLMLNQEYDKIIEEANKNMNACGPGAISATIAAAKILGSKKGNLIKYATSYDVFPQYGIDSFVGYAGVLF</sequence>
<comment type="similarity">
    <text evidence="1">Belongs to the MEMO1 family.</text>
</comment>
<name>A0A098E647_9ZZZZ</name>
<dbReference type="InterPro" id="IPR002737">
    <property type="entry name" value="MEMO1_fam"/>
</dbReference>
<evidence type="ECO:0000313" key="2">
    <source>
        <dbReference type="EMBL" id="CEG11317.1"/>
    </source>
</evidence>
<dbReference type="NCBIfam" id="TIGR04336">
    <property type="entry name" value="AmmeMemoSam_B"/>
    <property type="match status" value="1"/>
</dbReference>
<protein>
    <recommendedName>
        <fullName evidence="3">AmmeMemoRadiSam system protein B</fullName>
    </recommendedName>
</protein>
<dbReference type="Pfam" id="PF01875">
    <property type="entry name" value="Memo"/>
    <property type="match status" value="1"/>
</dbReference>
<dbReference type="AlphaFoldDB" id="A0A098E647"/>
<dbReference type="PANTHER" id="PTHR11060">
    <property type="entry name" value="PROTEIN MEMO1"/>
    <property type="match status" value="1"/>
</dbReference>
<gene>
    <name evidence="2" type="ORF">MSIBF_A1380018</name>
</gene>
<accession>A0A098E647</accession>
<dbReference type="SUPFAM" id="SSF53213">
    <property type="entry name" value="LigB-like"/>
    <property type="match status" value="1"/>
</dbReference>
<dbReference type="Gene3D" id="3.40.830.10">
    <property type="entry name" value="LigB-like"/>
    <property type="match status" value="1"/>
</dbReference>
<evidence type="ECO:0000256" key="1">
    <source>
        <dbReference type="ARBA" id="ARBA00006315"/>
    </source>
</evidence>
<dbReference type="CDD" id="cd07361">
    <property type="entry name" value="MEMO_like"/>
    <property type="match status" value="1"/>
</dbReference>
<organism evidence="2">
    <name type="scientific">groundwater metagenome</name>
    <dbReference type="NCBI Taxonomy" id="717931"/>
    <lineage>
        <taxon>unclassified sequences</taxon>
        <taxon>metagenomes</taxon>
        <taxon>ecological metagenomes</taxon>
    </lineage>
</organism>
<dbReference type="PANTHER" id="PTHR11060:SF0">
    <property type="entry name" value="PROTEIN MEMO1"/>
    <property type="match status" value="1"/>
</dbReference>
<reference evidence="2" key="1">
    <citation type="submission" date="2014-09" db="EMBL/GenBank/DDBJ databases">
        <authorList>
            <person name="Probst J Alexander"/>
        </authorList>
    </citation>
    <scope>NUCLEOTIDE SEQUENCE</scope>
</reference>